<dbReference type="Gene3D" id="2.60.120.1560">
    <property type="match status" value="1"/>
</dbReference>
<dbReference type="Pfam" id="PF10528">
    <property type="entry name" value="GLEYA"/>
    <property type="match status" value="1"/>
</dbReference>
<keyword evidence="2" id="KW-0964">Secreted</keyword>
<keyword evidence="4" id="KW-0325">Glycoprotein</keyword>
<feature type="domain" description="PA14" evidence="6">
    <location>
        <begin position="37"/>
        <end position="213"/>
    </location>
</feature>
<comment type="subcellular location">
    <subcellularLocation>
        <location evidence="1">Secreted</location>
        <location evidence="1">Cell wall</location>
    </subcellularLocation>
</comment>
<dbReference type="InterPro" id="IPR018871">
    <property type="entry name" value="GLEYA_adhesin_domain"/>
</dbReference>
<protein>
    <recommendedName>
        <fullName evidence="6">PA14 domain-containing protein</fullName>
    </recommendedName>
</protein>
<evidence type="ECO:0000313" key="7">
    <source>
        <dbReference type="EMBL" id="CAK7914792.1"/>
    </source>
</evidence>
<keyword evidence="3 5" id="KW-0732">Signal</keyword>
<feature type="chain" id="PRO_5046650274" description="PA14 domain-containing protein" evidence="5">
    <location>
        <begin position="21"/>
        <end position="793"/>
    </location>
</feature>
<keyword evidence="8" id="KW-1185">Reference proteome</keyword>
<evidence type="ECO:0000256" key="5">
    <source>
        <dbReference type="SAM" id="SignalP"/>
    </source>
</evidence>
<name>A0ABP0EIQ0_9ASCO</name>
<sequence length="793" mass="84483">MTYIPKMLFNILLFIGTAVASGISSFSVPEGCKPVTPVNPGLNAVFYDYPFNNLDLDSDMEYMSSGYKVNNPPVAYAYNVTDLKIDYYMQQYVETDIQNVYGADVNVAHFLVELTGYFYATETGNYTFQVYADDGMLFRIGSGMAFTCCNTEDLGNTGGMLSFGMSNNPTFYLKAGQYYPIAITYANAVYYLAQLELTYTLPSGLKSTGGDFYFNTVNDPSQPCAANIIYDTIVWTGSDVQTSTLPHDSSATEYTIDIFTPQPTTSFTKYWTGSEIVSSIYTESSTVFVEVLKPEVATTTTITWTGSESSSTTIYPSNDDGTKTIEVFVPEPTSTFTTIWTGSEVSKSTYTEDSTVYVEVFTPEAAITRTTVWTGAEASTTTIYPSNLEETIVVSVFVPEPTVSSTIAWTGSEASTTTIYPSNSDGTVTVEVYTPEPTVSTTIAWTGSEASTTTIYPSNADGTVTVEVYTPEPTVHTPEPTVSTTIAWTGSEASTTTIYPSNADGTVTVEVYTPMTTISTSAFPTFSATSFRTSSDYAHITSTLVPKYSNSTITSSSQHSTSTLSKNDISTTVVTVTSCSDGGCTKVPITTGATVVTVTNDEGITSYTTFCPLTSKSDSAPTGSDVSSAATTVLSDSTITKSDISTTVVTVTSCSDGGCTKVPITTGATVVTVTNDEGITSYTTFCPLTTSDVVNQDIKSSSPQKPSLDASLEYTRSETETIPVTTSLGFGTPSVTMAINSKTILSTGAHTTQSASISSVGANIDHSPILSEGKANKKTISSCLTLLSILLFI</sequence>
<evidence type="ECO:0000256" key="2">
    <source>
        <dbReference type="ARBA" id="ARBA00022512"/>
    </source>
</evidence>
<dbReference type="Proteomes" id="UP001497600">
    <property type="component" value="Chromosome F"/>
</dbReference>
<proteinExistence type="predicted"/>
<dbReference type="InterPro" id="IPR025928">
    <property type="entry name" value="Flocculin_t3_rpt"/>
</dbReference>
<evidence type="ECO:0000256" key="4">
    <source>
        <dbReference type="ARBA" id="ARBA00023180"/>
    </source>
</evidence>
<evidence type="ECO:0000259" key="6">
    <source>
        <dbReference type="PROSITE" id="PS51820"/>
    </source>
</evidence>
<reference evidence="7 8" key="1">
    <citation type="submission" date="2024-01" db="EMBL/GenBank/DDBJ databases">
        <authorList>
            <consortium name="Genoscope - CEA"/>
            <person name="William W."/>
        </authorList>
    </citation>
    <scope>NUCLEOTIDE SEQUENCE [LARGE SCALE GENOMIC DNA]</scope>
    <source>
        <strain evidence="7 8">29B2s-10</strain>
    </source>
</reference>
<dbReference type="Pfam" id="PF05792">
    <property type="entry name" value="Candida_ALS"/>
    <property type="match status" value="5"/>
</dbReference>
<dbReference type="Pfam" id="PF13928">
    <property type="entry name" value="Flocculin_t3"/>
    <property type="match status" value="2"/>
</dbReference>
<evidence type="ECO:0000256" key="1">
    <source>
        <dbReference type="ARBA" id="ARBA00004191"/>
    </source>
</evidence>
<dbReference type="InterPro" id="IPR037524">
    <property type="entry name" value="PA14/GLEYA"/>
</dbReference>
<accession>A0ABP0EIQ0</accession>
<dbReference type="EMBL" id="OZ004258">
    <property type="protein sequence ID" value="CAK7914792.1"/>
    <property type="molecule type" value="Genomic_DNA"/>
</dbReference>
<evidence type="ECO:0000313" key="8">
    <source>
        <dbReference type="Proteomes" id="UP001497600"/>
    </source>
</evidence>
<feature type="signal peptide" evidence="5">
    <location>
        <begin position="1"/>
        <end position="20"/>
    </location>
</feature>
<organism evidence="7 8">
    <name type="scientific">[Candida] anglica</name>
    <dbReference type="NCBI Taxonomy" id="148631"/>
    <lineage>
        <taxon>Eukaryota</taxon>
        <taxon>Fungi</taxon>
        <taxon>Dikarya</taxon>
        <taxon>Ascomycota</taxon>
        <taxon>Saccharomycotina</taxon>
        <taxon>Pichiomycetes</taxon>
        <taxon>Debaryomycetaceae</taxon>
        <taxon>Kurtzmaniella</taxon>
    </lineage>
</organism>
<dbReference type="InterPro" id="IPR008440">
    <property type="entry name" value="Agglutinin-like_ALS_rpt"/>
</dbReference>
<dbReference type="PROSITE" id="PS51820">
    <property type="entry name" value="PA14"/>
    <property type="match status" value="1"/>
</dbReference>
<keyword evidence="2" id="KW-0134">Cell wall</keyword>
<evidence type="ECO:0000256" key="3">
    <source>
        <dbReference type="ARBA" id="ARBA00022729"/>
    </source>
</evidence>
<gene>
    <name evidence="7" type="ORF">CAAN4_F18096</name>
</gene>